<feature type="transmembrane region" description="Helical" evidence="1">
    <location>
        <begin position="12"/>
        <end position="34"/>
    </location>
</feature>
<accession>A0ABW6BKI8</accession>
<dbReference type="Pfam" id="PF09822">
    <property type="entry name" value="ABC_transp_aux"/>
    <property type="match status" value="1"/>
</dbReference>
<keyword evidence="1" id="KW-0472">Membrane</keyword>
<keyword evidence="1" id="KW-0812">Transmembrane</keyword>
<feature type="transmembrane region" description="Helical" evidence="1">
    <location>
        <begin position="737"/>
        <end position="756"/>
    </location>
</feature>
<dbReference type="InterPro" id="IPR029062">
    <property type="entry name" value="Class_I_gatase-like"/>
</dbReference>
<dbReference type="PANTHER" id="PTHR37305">
    <property type="entry name" value="INTEGRAL MEMBRANE PROTEIN-RELATED"/>
    <property type="match status" value="1"/>
</dbReference>
<evidence type="ECO:0000256" key="1">
    <source>
        <dbReference type="SAM" id="Phobius"/>
    </source>
</evidence>
<feature type="transmembrane region" description="Helical" evidence="1">
    <location>
        <begin position="144"/>
        <end position="164"/>
    </location>
</feature>
<feature type="transmembrane region" description="Helical" evidence="1">
    <location>
        <begin position="74"/>
        <end position="93"/>
    </location>
</feature>
<dbReference type="RefSeq" id="WP_320184607.1">
    <property type="nucleotide sequence ID" value="NZ_CP138332.1"/>
</dbReference>
<comment type="caution">
    <text evidence="3">The sequence shown here is derived from an EMBL/GenBank/DDBJ whole genome shotgun (WGS) entry which is preliminary data.</text>
</comment>
<evidence type="ECO:0000259" key="2">
    <source>
        <dbReference type="Pfam" id="PF09822"/>
    </source>
</evidence>
<dbReference type="PANTHER" id="PTHR37305:SF1">
    <property type="entry name" value="MEMBRANE PROTEIN"/>
    <property type="match status" value="1"/>
</dbReference>
<keyword evidence="4" id="KW-1185">Reference proteome</keyword>
<dbReference type="Pfam" id="PF12679">
    <property type="entry name" value="ABC2_membrane_2"/>
    <property type="match status" value="1"/>
</dbReference>
<protein>
    <submittedName>
        <fullName evidence="3">Gldg family protein</fullName>
    </submittedName>
</protein>
<feature type="transmembrane region" description="Helical" evidence="1">
    <location>
        <begin position="228"/>
        <end position="248"/>
    </location>
</feature>
<feature type="transmembrane region" description="Helical" evidence="1">
    <location>
        <begin position="260"/>
        <end position="284"/>
    </location>
</feature>
<organism evidence="3 4">
    <name type="scientific">Sphingobacterium bambusae</name>
    <dbReference type="NCBI Taxonomy" id="662858"/>
    <lineage>
        <taxon>Bacteria</taxon>
        <taxon>Pseudomonadati</taxon>
        <taxon>Bacteroidota</taxon>
        <taxon>Sphingobacteriia</taxon>
        <taxon>Sphingobacteriales</taxon>
        <taxon>Sphingobacteriaceae</taxon>
        <taxon>Sphingobacterium</taxon>
    </lineage>
</organism>
<evidence type="ECO:0000313" key="4">
    <source>
        <dbReference type="Proteomes" id="UP001597525"/>
    </source>
</evidence>
<proteinExistence type="predicted"/>
<evidence type="ECO:0000313" key="3">
    <source>
        <dbReference type="EMBL" id="MFD2969118.1"/>
    </source>
</evidence>
<keyword evidence="1" id="KW-1133">Transmembrane helix</keyword>
<dbReference type="InterPro" id="IPR019196">
    <property type="entry name" value="ABC_transp_unknown"/>
</dbReference>
<feature type="domain" description="ABC-type uncharacterised transport system" evidence="2">
    <location>
        <begin position="450"/>
        <end position="712"/>
    </location>
</feature>
<feature type="transmembrane region" description="Helical" evidence="1">
    <location>
        <begin position="114"/>
        <end position="138"/>
    </location>
</feature>
<sequence>MKTTLRIAKIELSQLFYSPVAWIVLIVLIIQSGWQYHGILERIYQGQEMGSIVAGATNRIFSGFRSLFPQMQEYLYLYIPLLTMGLISRETNSGSIKLLYSSPIKVSEIILGKYLAMMTYCLILISVLLGLGVLTLFTVKDAEFSMILSGIIGLYLLICAYAAIGLFMSSLTTYQVVAAISTLVVLAALTFVGQLWQDIDFVRDITYFLSISGRVEESINGLLGSNDVLYFVIVIVLFLGLTYLKLQFERQTLTLLNKSLRYVAFIAVMLFLGYLSALPQFILYKDMTANNSRTLTPASQAIIKQFEEPVHITTYVNLLDENYYSGLPAGHNSDKKRFDMYFRFMPYLTMDYVYYWDHSTNERLYAENPGLSDEQLARKMAKTNKLPFKKFLTPAQIKKEIDLSAERNRFVRKLSYKGKEVFLRVYDDLFKHPNEKETSAAFKRLLVQAPKVGFVTGHNERSVQRSGDRDYQVATTEIAFRYALINQGFDVLMVDLHALTPKVGLDILVIADPMRAFSAEELQHVQQYVESGGNLMVLAEPENKSTIKPILDMLDVEMDEGLLVQQSQNYERDFILANISKSNWLETVGESNFLNKDSVLVSVPTSVSLSARANSRFSSKPLFVTQAANTWKQPGLKIDRSEELNDPRSNQEKKSYPVALTLTRELKDKQQRILVIGDADFMNNAELIRQSPRTANFSVMTDLFRWFSNNEFPIDTNRTEPTDIGNVTSTGLDLIKFGWLLGLPLLVAGSVIILLLRRKRR</sequence>
<gene>
    <name evidence="3" type="ORF">ACFS7Y_17120</name>
</gene>
<dbReference type="EMBL" id="JBHUPB010000011">
    <property type="protein sequence ID" value="MFD2969118.1"/>
    <property type="molecule type" value="Genomic_DNA"/>
</dbReference>
<dbReference type="SUPFAM" id="SSF52317">
    <property type="entry name" value="Class I glutamine amidotransferase-like"/>
    <property type="match status" value="1"/>
</dbReference>
<dbReference type="Proteomes" id="UP001597525">
    <property type="component" value="Unassembled WGS sequence"/>
</dbReference>
<feature type="transmembrane region" description="Helical" evidence="1">
    <location>
        <begin position="176"/>
        <end position="196"/>
    </location>
</feature>
<name>A0ABW6BKI8_9SPHI</name>
<reference evidence="4" key="1">
    <citation type="journal article" date="2019" name="Int. J. Syst. Evol. Microbiol.">
        <title>The Global Catalogue of Microorganisms (GCM) 10K type strain sequencing project: providing services to taxonomists for standard genome sequencing and annotation.</title>
        <authorList>
            <consortium name="The Broad Institute Genomics Platform"/>
            <consortium name="The Broad Institute Genome Sequencing Center for Infectious Disease"/>
            <person name="Wu L."/>
            <person name="Ma J."/>
        </authorList>
    </citation>
    <scope>NUCLEOTIDE SEQUENCE [LARGE SCALE GENOMIC DNA]</scope>
    <source>
        <strain evidence="4">KCTC 22814</strain>
    </source>
</reference>